<keyword evidence="3" id="KW-1185">Reference proteome</keyword>
<evidence type="ECO:0000313" key="2">
    <source>
        <dbReference type="EMBL" id="SLN21127.1"/>
    </source>
</evidence>
<gene>
    <name evidence="2" type="ORF">ROJ8625_00773</name>
</gene>
<dbReference type="EMBL" id="FWFK01000001">
    <property type="protein sequence ID" value="SLN21127.1"/>
    <property type="molecule type" value="Genomic_DNA"/>
</dbReference>
<organism evidence="2 3">
    <name type="scientific">Roseivivax jejudonensis</name>
    <dbReference type="NCBI Taxonomy" id="1529041"/>
    <lineage>
        <taxon>Bacteria</taxon>
        <taxon>Pseudomonadati</taxon>
        <taxon>Pseudomonadota</taxon>
        <taxon>Alphaproteobacteria</taxon>
        <taxon>Rhodobacterales</taxon>
        <taxon>Roseobacteraceae</taxon>
        <taxon>Roseivivax</taxon>
    </lineage>
</organism>
<dbReference type="AlphaFoldDB" id="A0A1X6YGM5"/>
<keyword evidence="1" id="KW-1133">Transmembrane helix</keyword>
<sequence length="56" mass="6126">MAANGNGAPIIIKKKKKVMGGGHHGGAWKVAIWIGPFGMSLLRRYVHRLRGTPRSF</sequence>
<evidence type="ECO:0000313" key="3">
    <source>
        <dbReference type="Proteomes" id="UP000193570"/>
    </source>
</evidence>
<protein>
    <submittedName>
        <fullName evidence="2">Uncharacterized protein</fullName>
    </submittedName>
</protein>
<keyword evidence="1" id="KW-0472">Membrane</keyword>
<keyword evidence="1" id="KW-0812">Transmembrane</keyword>
<proteinExistence type="predicted"/>
<dbReference type="Proteomes" id="UP000193570">
    <property type="component" value="Unassembled WGS sequence"/>
</dbReference>
<evidence type="ECO:0000256" key="1">
    <source>
        <dbReference type="SAM" id="Phobius"/>
    </source>
</evidence>
<feature type="transmembrane region" description="Helical" evidence="1">
    <location>
        <begin position="26"/>
        <end position="46"/>
    </location>
</feature>
<reference evidence="2 3" key="1">
    <citation type="submission" date="2017-03" db="EMBL/GenBank/DDBJ databases">
        <authorList>
            <person name="Afonso C.L."/>
            <person name="Miller P.J."/>
            <person name="Scott M.A."/>
            <person name="Spackman E."/>
            <person name="Goraichik I."/>
            <person name="Dimitrov K.M."/>
            <person name="Suarez D.L."/>
            <person name="Swayne D.E."/>
        </authorList>
    </citation>
    <scope>NUCLEOTIDE SEQUENCE [LARGE SCALE GENOMIC DNA]</scope>
    <source>
        <strain evidence="2 3">CECT 8625</strain>
    </source>
</reference>
<accession>A0A1X6YGM5</accession>
<name>A0A1X6YGM5_9RHOB</name>